<dbReference type="AlphaFoldDB" id="A0ABD3L624"/>
<feature type="non-terminal residue" evidence="1">
    <location>
        <position position="122"/>
    </location>
</feature>
<gene>
    <name evidence="1" type="ORF">ACJRO7_014401</name>
</gene>
<proteinExistence type="predicted"/>
<protein>
    <submittedName>
        <fullName evidence="1">Uncharacterized protein</fullName>
    </submittedName>
</protein>
<comment type="caution">
    <text evidence="1">The sequence shown here is derived from an EMBL/GenBank/DDBJ whole genome shotgun (WGS) entry which is preliminary data.</text>
</comment>
<dbReference type="EMBL" id="JBJKBG010000003">
    <property type="protein sequence ID" value="KAL3745282.1"/>
    <property type="molecule type" value="Genomic_DNA"/>
</dbReference>
<reference evidence="1 2" key="1">
    <citation type="submission" date="2024-11" db="EMBL/GenBank/DDBJ databases">
        <title>Chromosome-level genome assembly of Eucalyptus globulus Labill. provides insights into its genome evolution.</title>
        <authorList>
            <person name="Li X."/>
        </authorList>
    </citation>
    <scope>NUCLEOTIDE SEQUENCE [LARGE SCALE GENOMIC DNA]</scope>
    <source>
        <strain evidence="1">CL2024</strain>
        <tissue evidence="1">Fresh tender leaves</tissue>
    </source>
</reference>
<keyword evidence="2" id="KW-1185">Reference proteome</keyword>
<evidence type="ECO:0000313" key="2">
    <source>
        <dbReference type="Proteomes" id="UP001634007"/>
    </source>
</evidence>
<dbReference type="Proteomes" id="UP001634007">
    <property type="component" value="Unassembled WGS sequence"/>
</dbReference>
<evidence type="ECO:0000313" key="1">
    <source>
        <dbReference type="EMBL" id="KAL3745282.1"/>
    </source>
</evidence>
<organism evidence="1 2">
    <name type="scientific">Eucalyptus globulus</name>
    <name type="common">Tasmanian blue gum</name>
    <dbReference type="NCBI Taxonomy" id="34317"/>
    <lineage>
        <taxon>Eukaryota</taxon>
        <taxon>Viridiplantae</taxon>
        <taxon>Streptophyta</taxon>
        <taxon>Embryophyta</taxon>
        <taxon>Tracheophyta</taxon>
        <taxon>Spermatophyta</taxon>
        <taxon>Magnoliopsida</taxon>
        <taxon>eudicotyledons</taxon>
        <taxon>Gunneridae</taxon>
        <taxon>Pentapetalae</taxon>
        <taxon>rosids</taxon>
        <taxon>malvids</taxon>
        <taxon>Myrtales</taxon>
        <taxon>Myrtaceae</taxon>
        <taxon>Myrtoideae</taxon>
        <taxon>Eucalypteae</taxon>
        <taxon>Eucalyptus</taxon>
    </lineage>
</organism>
<sequence length="122" mass="13786">MAEYFTAKHLKAVPPPILTTVIRILAVTHYYLPKLRSCCLAKDLRALSVATGHESYMHGGVHVLQVVFNNTPSWSKFDNQGGLSQDLQNSQRPWELAKFVIGQSLLGVLRYLARKHYHSLRA</sequence>
<name>A0ABD3L624_EUCGL</name>
<accession>A0ABD3L624</accession>